<dbReference type="EMBL" id="CP007142">
    <property type="protein sequence ID" value="AJQ96144.1"/>
    <property type="molecule type" value="Genomic_DNA"/>
</dbReference>
<gene>
    <name evidence="1" type="ORF">YC6258_04108</name>
</gene>
<proteinExistence type="predicted"/>
<dbReference type="KEGG" id="gsn:YC6258_04108"/>
<sequence length="40" mass="4127">MVGTLFKNTTIPVAILPGVLATLPNLEPSTNTSCELELAG</sequence>
<evidence type="ECO:0000313" key="2">
    <source>
        <dbReference type="Proteomes" id="UP000032266"/>
    </source>
</evidence>
<evidence type="ECO:0000313" key="1">
    <source>
        <dbReference type="EMBL" id="AJQ96144.1"/>
    </source>
</evidence>
<dbReference type="AlphaFoldDB" id="A0A0C5W0D4"/>
<keyword evidence="2" id="KW-1185">Reference proteome</keyword>
<dbReference type="Proteomes" id="UP000032266">
    <property type="component" value="Chromosome"/>
</dbReference>
<dbReference type="HOGENOM" id="CLU_3290413_0_0_6"/>
<organism evidence="1 2">
    <name type="scientific">Gynuella sunshinyii YC6258</name>
    <dbReference type="NCBI Taxonomy" id="1445510"/>
    <lineage>
        <taxon>Bacteria</taxon>
        <taxon>Pseudomonadati</taxon>
        <taxon>Pseudomonadota</taxon>
        <taxon>Gammaproteobacteria</taxon>
        <taxon>Oceanospirillales</taxon>
        <taxon>Saccharospirillaceae</taxon>
        <taxon>Gynuella</taxon>
    </lineage>
</organism>
<name>A0A0C5W0D4_9GAMM</name>
<accession>A0A0C5W0D4</accession>
<reference evidence="1 2" key="1">
    <citation type="submission" date="2014-01" db="EMBL/GenBank/DDBJ databases">
        <title>Full genme sequencing of cellulolytic bacterium Gynuella sunshinyii YC6258T gen. nov., sp. nov.</title>
        <authorList>
            <person name="Khan H."/>
            <person name="Chung E.J."/>
            <person name="Chung Y.R."/>
        </authorList>
    </citation>
    <scope>NUCLEOTIDE SEQUENCE [LARGE SCALE GENOMIC DNA]</scope>
    <source>
        <strain evidence="1 2">YC6258</strain>
    </source>
</reference>
<protein>
    <submittedName>
        <fullName evidence="1">Uncharacterized protein</fullName>
    </submittedName>
</protein>